<feature type="active site" evidence="5">
    <location>
        <position position="173"/>
    </location>
</feature>
<comment type="pathway">
    <text evidence="6">Amino-acid degradation; L-valine degradation.</text>
</comment>
<dbReference type="PIRSF" id="PIRSF000103">
    <property type="entry name" value="HIBADH"/>
    <property type="match status" value="1"/>
</dbReference>
<dbReference type="PANTHER" id="PTHR22981:SF7">
    <property type="entry name" value="3-HYDROXYISOBUTYRATE DEHYDROGENASE, MITOCHONDRIAL"/>
    <property type="match status" value="1"/>
</dbReference>
<feature type="domain" description="3-hydroxyisobutyrate dehydrogenase-like NAD-binding" evidence="8">
    <location>
        <begin position="167"/>
        <end position="294"/>
    </location>
</feature>
<dbReference type="NCBIfam" id="TIGR01692">
    <property type="entry name" value="HIBADH"/>
    <property type="match status" value="1"/>
</dbReference>
<dbReference type="GO" id="GO:0006574">
    <property type="term" value="P:L-valine catabolic process"/>
    <property type="evidence" value="ECO:0007669"/>
    <property type="project" value="UniProtKB-UniPathway"/>
</dbReference>
<dbReference type="Gene3D" id="1.10.1040.10">
    <property type="entry name" value="N-(1-d-carboxylethyl)-l-norvaline Dehydrogenase, domain 2"/>
    <property type="match status" value="1"/>
</dbReference>
<evidence type="ECO:0000259" key="7">
    <source>
        <dbReference type="Pfam" id="PF03446"/>
    </source>
</evidence>
<dbReference type="UniPathway" id="UPA00362"/>
<evidence type="ECO:0000256" key="1">
    <source>
        <dbReference type="ARBA" id="ARBA00009080"/>
    </source>
</evidence>
<protein>
    <recommendedName>
        <fullName evidence="6">3-hydroxyisobutyrate dehydrogenase</fullName>
        <shortName evidence="6">HIBADH</shortName>
        <ecNumber evidence="6">1.1.1.31</ecNumber>
    </recommendedName>
</protein>
<dbReference type="Gene3D" id="3.40.50.720">
    <property type="entry name" value="NAD(P)-binding Rossmann-like Domain"/>
    <property type="match status" value="1"/>
</dbReference>
<evidence type="ECO:0000256" key="5">
    <source>
        <dbReference type="PIRSR" id="PIRSR000103-1"/>
    </source>
</evidence>
<keyword evidence="3 6" id="KW-0560">Oxidoreductase</keyword>
<dbReference type="EMBL" id="UGQS01000002">
    <property type="protein sequence ID" value="STZ76588.1"/>
    <property type="molecule type" value="Genomic_DNA"/>
</dbReference>
<dbReference type="PROSITE" id="PS00895">
    <property type="entry name" value="3_HYDROXYISOBUT_DH"/>
    <property type="match status" value="1"/>
</dbReference>
<dbReference type="GO" id="GO:0051287">
    <property type="term" value="F:NAD binding"/>
    <property type="evidence" value="ECO:0007669"/>
    <property type="project" value="InterPro"/>
</dbReference>
<evidence type="ECO:0000313" key="9">
    <source>
        <dbReference type="EMBL" id="STZ76588.1"/>
    </source>
</evidence>
<evidence type="ECO:0000259" key="8">
    <source>
        <dbReference type="Pfam" id="PF14833"/>
    </source>
</evidence>
<comment type="catalytic activity">
    <reaction evidence="6">
        <text>3-hydroxy-2-methylpropanoate + NAD(+) = 2-methyl-3-oxopropanoate + NADH + H(+)</text>
        <dbReference type="Rhea" id="RHEA:17681"/>
        <dbReference type="ChEBI" id="CHEBI:11805"/>
        <dbReference type="ChEBI" id="CHEBI:15378"/>
        <dbReference type="ChEBI" id="CHEBI:57540"/>
        <dbReference type="ChEBI" id="CHEBI:57700"/>
        <dbReference type="ChEBI" id="CHEBI:57945"/>
        <dbReference type="EC" id="1.1.1.31"/>
    </reaction>
</comment>
<dbReference type="InterPro" id="IPR002204">
    <property type="entry name" value="3-OH-isobutyrate_DH-rel_CS"/>
</dbReference>
<evidence type="ECO:0000256" key="6">
    <source>
        <dbReference type="RuleBase" id="RU910714"/>
    </source>
</evidence>
<reference evidence="9 10" key="1">
    <citation type="submission" date="2018-06" db="EMBL/GenBank/DDBJ databases">
        <authorList>
            <consortium name="Pathogen Informatics"/>
            <person name="Doyle S."/>
        </authorList>
    </citation>
    <scope>NUCLEOTIDE SEQUENCE [LARGE SCALE GENOMIC DNA]</scope>
    <source>
        <strain evidence="9 10">NCTC10295</strain>
    </source>
</reference>
<dbReference type="AlphaFoldDB" id="A0A378UGS7"/>
<dbReference type="RefSeq" id="WP_066078269.1">
    <property type="nucleotide sequence ID" value="NZ_CP181246.1"/>
</dbReference>
<accession>A0A378UGS7</accession>
<proteinExistence type="inferred from homology"/>
<dbReference type="InterPro" id="IPR011548">
    <property type="entry name" value="HIBADH"/>
</dbReference>
<dbReference type="FunFam" id="1.10.1040.10:FF:000006">
    <property type="entry name" value="3-hydroxyisobutyrate dehydrogenase"/>
    <property type="match status" value="1"/>
</dbReference>
<dbReference type="GO" id="GO:0008442">
    <property type="term" value="F:3-hydroxyisobutyrate dehydrogenase activity"/>
    <property type="evidence" value="ECO:0007669"/>
    <property type="project" value="UniProtKB-EC"/>
</dbReference>
<evidence type="ECO:0000256" key="4">
    <source>
        <dbReference type="ARBA" id="ARBA00023027"/>
    </source>
</evidence>
<dbReference type="InterPro" id="IPR006115">
    <property type="entry name" value="6PGDH_NADP-bd"/>
</dbReference>
<keyword evidence="2 6" id="KW-0101">Branched-chain amino acid catabolism</keyword>
<sequence length="302" mass="31517">MDKQPKIAFIGLGNMGAPMAANLLKKGYKLTVFDLNPEIVSHLAAQGAASVAHPLEMADADIIITMLPSGNIVKSVLLGEQGLLRALSAGTLVIDCSTTAAEDAKLLAQEAASCRIALLDAPVSGGIAGATAGTLSFLVGGAQADFERAKPILEAMGKNIFHAGGNGAGQTAKICNNMLLGVLMSATAEAIALGVKNGLDPKTLSDIMAASSGGNWVLNGYNPYPGIMENAPAARGYRGGFMSKLMLKDLELAHELADQTPCDTPMGDQARELYRRFTAQHDGDLDFSAILGLYLDEVWDDK</sequence>
<keyword evidence="10" id="KW-1185">Reference proteome</keyword>
<evidence type="ECO:0000256" key="2">
    <source>
        <dbReference type="ARBA" id="ARBA00022456"/>
    </source>
</evidence>
<dbReference type="Pfam" id="PF03446">
    <property type="entry name" value="NAD_binding_2"/>
    <property type="match status" value="1"/>
</dbReference>
<dbReference type="InterPro" id="IPR015815">
    <property type="entry name" value="HIBADH-related"/>
</dbReference>
<gene>
    <name evidence="9" type="primary">Hgd</name>
    <name evidence="9" type="ORF">NCTC10295_01362</name>
</gene>
<dbReference type="EC" id="1.1.1.31" evidence="6"/>
<dbReference type="InterPro" id="IPR036291">
    <property type="entry name" value="NAD(P)-bd_dom_sf"/>
</dbReference>
<name>A0A378UGS7_BERDE</name>
<evidence type="ECO:0000256" key="3">
    <source>
        <dbReference type="ARBA" id="ARBA00023002"/>
    </source>
</evidence>
<dbReference type="Proteomes" id="UP000254651">
    <property type="component" value="Unassembled WGS sequence"/>
</dbReference>
<dbReference type="SUPFAM" id="SSF48179">
    <property type="entry name" value="6-phosphogluconate dehydrogenase C-terminal domain-like"/>
    <property type="match status" value="1"/>
</dbReference>
<keyword evidence="4 6" id="KW-0520">NAD</keyword>
<dbReference type="InterPro" id="IPR029154">
    <property type="entry name" value="HIBADH-like_NADP-bd"/>
</dbReference>
<feature type="domain" description="6-phosphogluconate dehydrogenase NADP-binding" evidence="7">
    <location>
        <begin position="6"/>
        <end position="164"/>
    </location>
</feature>
<dbReference type="InterPro" id="IPR013328">
    <property type="entry name" value="6PGD_dom2"/>
</dbReference>
<dbReference type="Pfam" id="PF14833">
    <property type="entry name" value="NAD_binding_11"/>
    <property type="match status" value="1"/>
</dbReference>
<comment type="similarity">
    <text evidence="1 6">Belongs to the HIBADH-related family.</text>
</comment>
<dbReference type="InterPro" id="IPR008927">
    <property type="entry name" value="6-PGluconate_DH-like_C_sf"/>
</dbReference>
<organism evidence="9 10">
    <name type="scientific">Bergeriella denitrificans</name>
    <name type="common">Neisseria denitrificans</name>
    <dbReference type="NCBI Taxonomy" id="494"/>
    <lineage>
        <taxon>Bacteria</taxon>
        <taxon>Pseudomonadati</taxon>
        <taxon>Pseudomonadota</taxon>
        <taxon>Betaproteobacteria</taxon>
        <taxon>Neisseriales</taxon>
        <taxon>Neisseriaceae</taxon>
        <taxon>Bergeriella</taxon>
    </lineage>
</organism>
<evidence type="ECO:0000313" key="10">
    <source>
        <dbReference type="Proteomes" id="UP000254651"/>
    </source>
</evidence>
<dbReference type="PANTHER" id="PTHR22981">
    <property type="entry name" value="3-HYDROXYISOBUTYRATE DEHYDROGENASE-RELATED"/>
    <property type="match status" value="1"/>
</dbReference>
<dbReference type="SUPFAM" id="SSF51735">
    <property type="entry name" value="NAD(P)-binding Rossmann-fold domains"/>
    <property type="match status" value="1"/>
</dbReference>
<dbReference type="GO" id="GO:0050661">
    <property type="term" value="F:NADP binding"/>
    <property type="evidence" value="ECO:0007669"/>
    <property type="project" value="InterPro"/>
</dbReference>